<proteinExistence type="predicted"/>
<dbReference type="InterPro" id="IPR029030">
    <property type="entry name" value="Caspase-like_dom_sf"/>
</dbReference>
<reference evidence="3 4" key="1">
    <citation type="submission" date="2017-05" db="EMBL/GenBank/DDBJ databases">
        <authorList>
            <person name="Varghese N."/>
            <person name="Submissions S."/>
        </authorList>
    </citation>
    <scope>NUCLEOTIDE SEQUENCE [LARGE SCALE GENOMIC DNA]</scope>
    <source>
        <strain evidence="3 4">DSM 27040</strain>
    </source>
</reference>
<evidence type="ECO:0000313" key="4">
    <source>
        <dbReference type="Proteomes" id="UP000319040"/>
    </source>
</evidence>
<organism evidence="3 4">
    <name type="scientific">Saccharicrinis carchari</name>
    <dbReference type="NCBI Taxonomy" id="1168039"/>
    <lineage>
        <taxon>Bacteria</taxon>
        <taxon>Pseudomonadati</taxon>
        <taxon>Bacteroidota</taxon>
        <taxon>Bacteroidia</taxon>
        <taxon>Marinilabiliales</taxon>
        <taxon>Marinilabiliaceae</taxon>
        <taxon>Saccharicrinis</taxon>
    </lineage>
</organism>
<dbReference type="Pfam" id="PF01364">
    <property type="entry name" value="Peptidase_C25"/>
    <property type="match status" value="1"/>
</dbReference>
<feature type="domain" description="Gingipain" evidence="2">
    <location>
        <begin position="539"/>
        <end position="907"/>
    </location>
</feature>
<evidence type="ECO:0000256" key="1">
    <source>
        <dbReference type="ARBA" id="ARBA00022729"/>
    </source>
</evidence>
<dbReference type="GO" id="GO:0006508">
    <property type="term" value="P:proteolysis"/>
    <property type="evidence" value="ECO:0007669"/>
    <property type="project" value="InterPro"/>
</dbReference>
<dbReference type="Proteomes" id="UP000319040">
    <property type="component" value="Unassembled WGS sequence"/>
</dbReference>
<name>A0A521F3A0_SACCC</name>
<evidence type="ECO:0000259" key="2">
    <source>
        <dbReference type="Pfam" id="PF01364"/>
    </source>
</evidence>
<evidence type="ECO:0000313" key="3">
    <source>
        <dbReference type="EMBL" id="SMO90091.1"/>
    </source>
</evidence>
<sequence>MNTIKIGLWGFFCMLSMAVSSQENIILDKTVEWRDPSIINVHGEEVTLLQFSDMGDLKPETNIPMLNQTIKFPYGTTPENIQVSIQEPVFIWPTPQEHAHFKDKVLNKDINFDFSVSQSGQQYFLDLSLTPVIKPEGALSFKKLVSYSILISYKQTQPSRLKSTLKAVNYADNSVLSKGKWVKVSIAKSGIHKISYSQLKEWGVTNTAHVGLYGNGGKALPASNNEYRPDDLIENPVWHYNNAIYFYAQGPVTWEFDDNKRIFKHKKNLFSDKAYYFITEKDAPSQTLAASSLHTAEYDKEVDYFNDYAYHEIDNHNLISSGNVWFGEKFDYYSNTNHSFDFTFDNTVRGSSATVFASLAARSSTTTAFELLVNDKLLTKTYVSSVDVTKIVGYFARMGTLSTNFDVNDDNIKLNIRFALKNSQSSSLGYLDYICVNADRHLHFISNELAFRNQDMVGTGSKVKYVLSNSNNVIIWDISNPLSPLSVKTSTSGTQTEFNYAANELRDFVAFDPEGSFPTPVFEENVANQNLHASPFADYIIVSHPDFLSEANRLGTIHQNYSGMSYLVVNTKEIYNEFSSGKTDVTAIRSFVRMLYDKAGDDLSKKPKNLLLFGDGSYDNRPGIAGNTDKIPTYQSDNSIHATSSYVSDDYFGLLDPNEGDRIPSDKVDIGIGRFPVNTLEEAKIAVDKTYKYYYQQSNDQWKSNLTFVGDDGDGNIHMRDADLLTKDLLATHPEYNISKLYFDAYEKLTTTSGTSIPVIEQDIGQAITKGNLIFNYTGHGSPNVLGHEKVITKTHIASWNNIDKLALFVTATCEFSRYDEKDMITAGEELFLNPLGGAIALFSTTRIVYSNANHNLNTSFYNFAFERDTDGQPYTLGQIMRRTKNKLSSSINKLNFSLLGDPAIRLIYPNAKVNTLKINEGDVTMKVDGTPAPLDSLKALSKIKVTGQISDSFNKLKDDFNGRVFVTVYDKQSRIVTRGNDGATPFSFDTFDNIIFKGSASASNGVFETEFVIPKDIRYNFDKGKISYYAYSDESQQEAFGAFSDIIIGGIDNNADEDNTGPEIKLWLNNKNFSQGAKVGSRPILLAEISDISGINTTGNGIGHDITAVINDNNSNPIILNNDFEATINSYQEGIIKRQLPVLESGKHTLTLKAWDTHNNSSTASIQFQVSEEGGIAISDAIVFPNPLVPGQTSYISFQHDDPNSRLNIQLLIYGLNGQLVSQQNSSVISLINTIPPIELKAQTSGGHSLSPGIYLYKLIIDSQSGRKGEISGKIMVGR</sequence>
<dbReference type="RefSeq" id="WP_142534635.1">
    <property type="nucleotide sequence ID" value="NZ_FXTB01000013.1"/>
</dbReference>
<dbReference type="SUPFAM" id="SSF52129">
    <property type="entry name" value="Caspase-like"/>
    <property type="match status" value="1"/>
</dbReference>
<dbReference type="Gene3D" id="3.40.50.10390">
    <property type="entry name" value="Gingipain r, domain 1"/>
    <property type="match status" value="1"/>
</dbReference>
<keyword evidence="4" id="KW-1185">Reference proteome</keyword>
<accession>A0A521F3A0</accession>
<keyword evidence="1" id="KW-0732">Signal</keyword>
<dbReference type="CDD" id="cd02258">
    <property type="entry name" value="Peptidase_C25_N"/>
    <property type="match status" value="1"/>
</dbReference>
<dbReference type="EMBL" id="FXTB01000013">
    <property type="protein sequence ID" value="SMO90091.1"/>
    <property type="molecule type" value="Genomic_DNA"/>
</dbReference>
<gene>
    <name evidence="3" type="ORF">SAMN06265379_11312</name>
</gene>
<dbReference type="Gene3D" id="3.40.50.1460">
    <property type="match status" value="1"/>
</dbReference>
<dbReference type="InterPro" id="IPR029031">
    <property type="entry name" value="Gingipain_N_sf"/>
</dbReference>
<dbReference type="OrthoDB" id="9809780at2"/>
<dbReference type="InterPro" id="IPR001769">
    <property type="entry name" value="Gingipain"/>
</dbReference>
<dbReference type="GO" id="GO:0008234">
    <property type="term" value="F:cysteine-type peptidase activity"/>
    <property type="evidence" value="ECO:0007669"/>
    <property type="project" value="InterPro"/>
</dbReference>
<protein>
    <submittedName>
        <fullName evidence="3">Peptidase family C25</fullName>
    </submittedName>
</protein>
<dbReference type="NCBIfam" id="NF033707">
    <property type="entry name" value="T9SS_sortase"/>
    <property type="match status" value="1"/>
</dbReference>
<dbReference type="AlphaFoldDB" id="A0A521F3A0"/>